<feature type="transmembrane region" description="Helical" evidence="9">
    <location>
        <begin position="73"/>
        <end position="91"/>
    </location>
</feature>
<dbReference type="Pfam" id="PF06703">
    <property type="entry name" value="SPC25"/>
    <property type="match status" value="1"/>
</dbReference>
<evidence type="ECO:0000256" key="3">
    <source>
        <dbReference type="ARBA" id="ARBA00017057"/>
    </source>
</evidence>
<keyword evidence="7 9" id="KW-0472">Membrane</keyword>
<sequence length="221" mass="25589">FFFFRQIMGQIMEESEATSLTSSAEEGKPVEKEEPIIINNSNLIDLKNACDDYIQKFFVSKANFHQNNIHTDVKLVLGYLTCGFALFGGYYGHVTPFNEAKQVTIICIIVYFILNTLLVLYSFIFEKEIIFVGNCMENDNKYTLTIQTNTKRYSDIYNIVYEYVGEEKQDSSIKFRKSKCTISKSFGNWFDINGVMDIEKFERDLSEGLEIAKTENKPHKQ</sequence>
<protein>
    <recommendedName>
        <fullName evidence="3 9">Signal peptidase complex subunit 2</fullName>
    </recommendedName>
</protein>
<comment type="similarity">
    <text evidence="2 9">Belongs to the SPCS2 family.</text>
</comment>
<feature type="transmembrane region" description="Helical" evidence="9">
    <location>
        <begin position="103"/>
        <end position="124"/>
    </location>
</feature>
<proteinExistence type="inferred from homology"/>
<feature type="non-terminal residue" evidence="10">
    <location>
        <position position="1"/>
    </location>
</feature>
<evidence type="ECO:0000256" key="2">
    <source>
        <dbReference type="ARBA" id="ARBA00007324"/>
    </source>
</evidence>
<gene>
    <name evidence="10" type="primary">spcs2_0</name>
    <name evidence="10" type="ORF">g.15385</name>
</gene>
<evidence type="ECO:0000256" key="1">
    <source>
        <dbReference type="ARBA" id="ARBA00004477"/>
    </source>
</evidence>
<dbReference type="PANTHER" id="PTHR13085">
    <property type="entry name" value="MICROSOMAL SIGNAL PEPTIDASE 25 KDA SUBUNIT"/>
    <property type="match status" value="1"/>
</dbReference>
<accession>A0A1D1Y3P0</accession>
<comment type="subcellular location">
    <subcellularLocation>
        <location evidence="1 9">Endoplasmic reticulum membrane</location>
        <topology evidence="1 9">Multi-pass membrane protein</topology>
    </subcellularLocation>
</comment>
<evidence type="ECO:0000256" key="6">
    <source>
        <dbReference type="ARBA" id="ARBA00022989"/>
    </source>
</evidence>
<dbReference type="GO" id="GO:0006465">
    <property type="term" value="P:signal peptide processing"/>
    <property type="evidence" value="ECO:0007669"/>
    <property type="project" value="UniProtKB-UniRule"/>
</dbReference>
<keyword evidence="5 9" id="KW-0256">Endoplasmic reticulum</keyword>
<dbReference type="GO" id="GO:0045047">
    <property type="term" value="P:protein targeting to ER"/>
    <property type="evidence" value="ECO:0007669"/>
    <property type="project" value="TreeGrafter"/>
</dbReference>
<evidence type="ECO:0000256" key="7">
    <source>
        <dbReference type="ARBA" id="ARBA00023136"/>
    </source>
</evidence>
<evidence type="ECO:0000256" key="5">
    <source>
        <dbReference type="ARBA" id="ARBA00022824"/>
    </source>
</evidence>
<evidence type="ECO:0000256" key="9">
    <source>
        <dbReference type="RuleBase" id="RU368033"/>
    </source>
</evidence>
<reference evidence="10" key="1">
    <citation type="submission" date="2015-07" db="EMBL/GenBank/DDBJ databases">
        <title>Transcriptome Assembly of Anthurium amnicola.</title>
        <authorList>
            <person name="Suzuki J."/>
        </authorList>
    </citation>
    <scope>NUCLEOTIDE SEQUENCE</scope>
</reference>
<keyword evidence="6 9" id="KW-1133">Transmembrane helix</keyword>
<dbReference type="PANTHER" id="PTHR13085:SF0">
    <property type="entry name" value="SIGNAL PEPTIDASE COMPLEX SUBUNIT 2"/>
    <property type="match status" value="1"/>
</dbReference>
<evidence type="ECO:0000256" key="8">
    <source>
        <dbReference type="ARBA" id="ARBA00045608"/>
    </source>
</evidence>
<dbReference type="GO" id="GO:0008233">
    <property type="term" value="F:peptidase activity"/>
    <property type="evidence" value="ECO:0007669"/>
    <property type="project" value="UniProtKB-UniRule"/>
</dbReference>
<dbReference type="AlphaFoldDB" id="A0A1D1Y3P0"/>
<evidence type="ECO:0000256" key="4">
    <source>
        <dbReference type="ARBA" id="ARBA00022692"/>
    </source>
</evidence>
<dbReference type="EMBL" id="GDJX01018694">
    <property type="protein sequence ID" value="JAT49242.1"/>
    <property type="molecule type" value="Transcribed_RNA"/>
</dbReference>
<evidence type="ECO:0000313" key="10">
    <source>
        <dbReference type="EMBL" id="JAT49242.1"/>
    </source>
</evidence>
<organism evidence="10">
    <name type="scientific">Anthurium amnicola</name>
    <dbReference type="NCBI Taxonomy" id="1678845"/>
    <lineage>
        <taxon>Eukaryota</taxon>
        <taxon>Viridiplantae</taxon>
        <taxon>Streptophyta</taxon>
        <taxon>Embryophyta</taxon>
        <taxon>Tracheophyta</taxon>
        <taxon>Spermatophyta</taxon>
        <taxon>Magnoliopsida</taxon>
        <taxon>Liliopsida</taxon>
        <taxon>Araceae</taxon>
        <taxon>Pothoideae</taxon>
        <taxon>Potheae</taxon>
        <taxon>Anthurium</taxon>
    </lineage>
</organism>
<dbReference type="GO" id="GO:0005787">
    <property type="term" value="C:signal peptidase complex"/>
    <property type="evidence" value="ECO:0007669"/>
    <property type="project" value="UniProtKB-UniRule"/>
</dbReference>
<name>A0A1D1Y3P0_9ARAE</name>
<keyword evidence="4 9" id="KW-0812">Transmembrane</keyword>
<comment type="function">
    <text evidence="8 9">Component of the signal peptidase complex (SPC) which catalyzes the cleavage of N-terminal signal sequences from nascent proteins as they are translocated into the lumen of the endoplasmic reticulum. Enhances the enzymatic activity of SPC and facilitates the interactions between different components of the translocation site.</text>
</comment>
<dbReference type="InterPro" id="IPR009582">
    <property type="entry name" value="Spc2/SPCS2"/>
</dbReference>